<evidence type="ECO:0000313" key="4">
    <source>
        <dbReference type="Proteomes" id="UP000190868"/>
    </source>
</evidence>
<dbReference type="InterPro" id="IPR001920">
    <property type="entry name" value="Asp/Glu_race"/>
</dbReference>
<dbReference type="GO" id="GO:0047661">
    <property type="term" value="F:amino-acid racemase activity"/>
    <property type="evidence" value="ECO:0007669"/>
    <property type="project" value="InterPro"/>
</dbReference>
<dbReference type="NCBIfam" id="TIGR00035">
    <property type="entry name" value="asp_race"/>
    <property type="match status" value="1"/>
</dbReference>
<dbReference type="InterPro" id="IPR015942">
    <property type="entry name" value="Asp/Glu/hydantoin_racemase"/>
</dbReference>
<dbReference type="RefSeq" id="WP_078424505.1">
    <property type="nucleotide sequence ID" value="NZ_CP017258.1"/>
</dbReference>
<dbReference type="InterPro" id="IPR004380">
    <property type="entry name" value="Asp_race"/>
</dbReference>
<dbReference type="EMBL" id="CP017258">
    <property type="protein sequence ID" value="AQW87691.1"/>
    <property type="molecule type" value="Genomic_DNA"/>
</dbReference>
<keyword evidence="4" id="KW-1185">Reference proteome</keyword>
<dbReference type="AlphaFoldDB" id="A0A1S6U7I1"/>
<dbReference type="Proteomes" id="UP000190868">
    <property type="component" value="Chromosome"/>
</dbReference>
<comment type="similarity">
    <text evidence="1">Belongs to the aspartate/glutamate racemases family.</text>
</comment>
<evidence type="ECO:0000256" key="1">
    <source>
        <dbReference type="ARBA" id="ARBA00007847"/>
    </source>
</evidence>
<name>A0A1S6U7I1_9BACT</name>
<dbReference type="Gene3D" id="3.40.50.1860">
    <property type="match status" value="2"/>
</dbReference>
<protein>
    <submittedName>
        <fullName evidence="3">Aspartate racemase</fullName>
    </submittedName>
</protein>
<keyword evidence="2" id="KW-0413">Isomerase</keyword>
<evidence type="ECO:0000313" key="3">
    <source>
        <dbReference type="EMBL" id="AQW87691.1"/>
    </source>
</evidence>
<organism evidence="3 4">
    <name type="scientific">Campylobacter pinnipediorum subsp. caledonicus</name>
    <dbReference type="NCBI Taxonomy" id="1874362"/>
    <lineage>
        <taxon>Bacteria</taxon>
        <taxon>Pseudomonadati</taxon>
        <taxon>Campylobacterota</taxon>
        <taxon>Epsilonproteobacteria</taxon>
        <taxon>Campylobacterales</taxon>
        <taxon>Campylobacteraceae</taxon>
        <taxon>Campylobacter</taxon>
    </lineage>
</organism>
<sequence>MKQIGIIGGMGPLATIDLYNKIVSLTPATCDQKHIHVVIDSYPQIEDRTKFIIDNEKSPIDKLVESAKRLKAAGCDAIIISCNTAHYFAKEIEKQANVKILYITKIAVETIKKLYPNAKDIAVIATSGTKKGRVYDKILEENGLNSVSFTNEQQEALMDCIYKGVKAGKTKDYISLFNKTISEIKADVYIAACTEIPMFLEYLDKPYNFIDATLELAKYTVDYALEK</sequence>
<evidence type="ECO:0000256" key="2">
    <source>
        <dbReference type="ARBA" id="ARBA00023235"/>
    </source>
</evidence>
<proteinExistence type="inferred from homology"/>
<reference evidence="4" key="1">
    <citation type="submission" date="2016-09" db="EMBL/GenBank/DDBJ databases">
        <title>Comparative genomics of the Campylobacter concisus group.</title>
        <authorList>
            <person name="Miller W.G."/>
            <person name="Yee E."/>
            <person name="Chapman M.H."/>
            <person name="Huynh S."/>
            <person name="Bono J.L."/>
            <person name="On S.L.W."/>
            <person name="StLeger J."/>
            <person name="Foster G."/>
            <person name="Parker C.T."/>
        </authorList>
    </citation>
    <scope>NUCLEOTIDE SEQUENCE [LARGE SCALE GENOMIC DNA]</scope>
    <source>
        <strain evidence="4">RM18021</strain>
    </source>
</reference>
<accession>A0A1S6U7I1</accession>
<dbReference type="PANTHER" id="PTHR21198:SF7">
    <property type="entry name" value="ASPARTATE-GLUTAMATE RACEMASE FAMILY"/>
    <property type="match status" value="1"/>
</dbReference>
<dbReference type="Pfam" id="PF01177">
    <property type="entry name" value="Asp_Glu_race"/>
    <property type="match status" value="1"/>
</dbReference>
<dbReference type="PROSITE" id="PS00923">
    <property type="entry name" value="ASP_GLU_RACEMASE_1"/>
    <property type="match status" value="1"/>
</dbReference>
<dbReference type="SUPFAM" id="SSF53681">
    <property type="entry name" value="Aspartate/glutamate racemase"/>
    <property type="match status" value="2"/>
</dbReference>
<dbReference type="InterPro" id="IPR018187">
    <property type="entry name" value="Asp/Glu_racemase_AS_1"/>
</dbReference>
<dbReference type="PANTHER" id="PTHR21198">
    <property type="entry name" value="GLUTAMATE RACEMASE"/>
    <property type="match status" value="1"/>
</dbReference>
<gene>
    <name evidence="3" type="ORF">CPIN18021_0882</name>
</gene>